<reference evidence="1 2" key="1">
    <citation type="submission" date="2016-03" db="EMBL/GenBank/DDBJ databases">
        <authorList>
            <person name="Ploux O."/>
        </authorList>
    </citation>
    <scope>NUCLEOTIDE SEQUENCE [LARGE SCALE GENOMIC DNA]</scope>
    <source>
        <strain evidence="1 2">UAMH 11012</strain>
    </source>
</reference>
<dbReference type="STRING" id="576137.A0A1L7WUK6"/>
<proteinExistence type="predicted"/>
<dbReference type="AlphaFoldDB" id="A0A1L7WUK6"/>
<dbReference type="Pfam" id="PF26639">
    <property type="entry name" value="Het-6_barrel"/>
    <property type="match status" value="1"/>
</dbReference>
<keyword evidence="2" id="KW-1185">Reference proteome</keyword>
<dbReference type="OrthoDB" id="2157530at2759"/>
<evidence type="ECO:0000313" key="1">
    <source>
        <dbReference type="EMBL" id="CZR56465.1"/>
    </source>
</evidence>
<dbReference type="EMBL" id="FJOG01000008">
    <property type="protein sequence ID" value="CZR56465.1"/>
    <property type="molecule type" value="Genomic_DNA"/>
</dbReference>
<accession>A0A1L7WUK6</accession>
<organism evidence="1 2">
    <name type="scientific">Phialocephala subalpina</name>
    <dbReference type="NCBI Taxonomy" id="576137"/>
    <lineage>
        <taxon>Eukaryota</taxon>
        <taxon>Fungi</taxon>
        <taxon>Dikarya</taxon>
        <taxon>Ascomycota</taxon>
        <taxon>Pezizomycotina</taxon>
        <taxon>Leotiomycetes</taxon>
        <taxon>Helotiales</taxon>
        <taxon>Mollisiaceae</taxon>
        <taxon>Phialocephala</taxon>
        <taxon>Phialocephala fortinii species complex</taxon>
    </lineage>
</organism>
<protein>
    <recommendedName>
        <fullName evidence="3">Heterokaryon incompatibility domain-containing protein</fullName>
    </recommendedName>
</protein>
<gene>
    <name evidence="1" type="ORF">PAC_06353</name>
</gene>
<evidence type="ECO:0008006" key="3">
    <source>
        <dbReference type="Google" id="ProtNLM"/>
    </source>
</evidence>
<dbReference type="Proteomes" id="UP000184330">
    <property type="component" value="Unassembled WGS sequence"/>
</dbReference>
<sequence length="184" mass="20644">MAISCTLGPRSLHTNYNHQSQHEALWRTLVVDNGNPMTSPASPSMEYNYRHIYLKLRMTRRGFFNDSMTDPEVGMKYSGASGMIFGLQDPDFKVFFQASSFIGGYKFGILGNTKWFCLVPEATIVGDMICVIRGIDVPFVMRADKEEGVDKWIIVGPCFAHGLMDGDLAEEGERRGNFELVDVV</sequence>
<name>A0A1L7WUK6_9HELO</name>
<evidence type="ECO:0000313" key="2">
    <source>
        <dbReference type="Proteomes" id="UP000184330"/>
    </source>
</evidence>